<name>L8G4Z1_PSED2</name>
<keyword evidence="3" id="KW-1185">Reference proteome</keyword>
<evidence type="ECO:0000256" key="1">
    <source>
        <dbReference type="SAM" id="MobiDB-lite"/>
    </source>
</evidence>
<evidence type="ECO:0000313" key="2">
    <source>
        <dbReference type="EMBL" id="ELR07723.1"/>
    </source>
</evidence>
<gene>
    <name evidence="2" type="ORF">GMDG_08520</name>
</gene>
<sequence>MAESWRTSRLRCPQHLLGSTAGLLPKSQGPVQSPQLSAPPVPTQYETTATAGRSRDNNYSLDDAETPLQLLASASGMAVSPQPRQNARPTSGYLAEDKDLQPFFGPFSPNLDVSEDIDPVDMGYITSGETTALFNF</sequence>
<proteinExistence type="predicted"/>
<organism evidence="2 3">
    <name type="scientific">Pseudogymnoascus destructans (strain ATCC MYA-4855 / 20631-21)</name>
    <name type="common">Bat white-nose syndrome fungus</name>
    <name type="synonym">Geomyces destructans</name>
    <dbReference type="NCBI Taxonomy" id="658429"/>
    <lineage>
        <taxon>Eukaryota</taxon>
        <taxon>Fungi</taxon>
        <taxon>Dikarya</taxon>
        <taxon>Ascomycota</taxon>
        <taxon>Pezizomycotina</taxon>
        <taxon>Leotiomycetes</taxon>
        <taxon>Thelebolales</taxon>
        <taxon>Thelebolaceae</taxon>
        <taxon>Pseudogymnoascus</taxon>
    </lineage>
</organism>
<feature type="region of interest" description="Disordered" evidence="1">
    <location>
        <begin position="76"/>
        <end position="99"/>
    </location>
</feature>
<protein>
    <submittedName>
        <fullName evidence="2">Uncharacterized protein</fullName>
    </submittedName>
</protein>
<accession>L8G4Z1</accession>
<dbReference type="Proteomes" id="UP000011064">
    <property type="component" value="Unassembled WGS sequence"/>
</dbReference>
<reference evidence="3" key="1">
    <citation type="submission" date="2010-09" db="EMBL/GenBank/DDBJ databases">
        <title>The genome sequence of Geomyces destructans 20631-21.</title>
        <authorList>
            <consortium name="The Broad Institute Genome Sequencing Platform"/>
            <person name="Cuomo C.A."/>
            <person name="Blehert D.S."/>
            <person name="Lorch J.M."/>
            <person name="Young S.K."/>
            <person name="Zeng Q."/>
            <person name="Gargeya S."/>
            <person name="Fitzgerald M."/>
            <person name="Haas B."/>
            <person name="Abouelleil A."/>
            <person name="Alvarado L."/>
            <person name="Arachchi H.M."/>
            <person name="Berlin A."/>
            <person name="Brown A."/>
            <person name="Chapman S.B."/>
            <person name="Chen Z."/>
            <person name="Dunbar C."/>
            <person name="Freedman E."/>
            <person name="Gearin G."/>
            <person name="Gellesch M."/>
            <person name="Goldberg J."/>
            <person name="Griggs A."/>
            <person name="Gujja S."/>
            <person name="Heiman D."/>
            <person name="Howarth C."/>
            <person name="Larson L."/>
            <person name="Lui A."/>
            <person name="MacDonald P.J.P."/>
            <person name="Montmayeur A."/>
            <person name="Murphy C."/>
            <person name="Neiman D."/>
            <person name="Pearson M."/>
            <person name="Priest M."/>
            <person name="Roberts A."/>
            <person name="Saif S."/>
            <person name="Shea T."/>
            <person name="Shenoy N."/>
            <person name="Sisk P."/>
            <person name="Stolte C."/>
            <person name="Sykes S."/>
            <person name="Wortman J."/>
            <person name="Nusbaum C."/>
            <person name="Birren B."/>
        </authorList>
    </citation>
    <scope>NUCLEOTIDE SEQUENCE [LARGE SCALE GENOMIC DNA]</scope>
    <source>
        <strain evidence="3">ATCC MYA-4855 / 20631-21</strain>
    </source>
</reference>
<dbReference type="EMBL" id="GL573558">
    <property type="protein sequence ID" value="ELR07723.1"/>
    <property type="molecule type" value="Genomic_DNA"/>
</dbReference>
<dbReference type="OrthoDB" id="3429912at2759"/>
<dbReference type="HOGENOM" id="CLU_1876317_0_0_1"/>
<evidence type="ECO:0000313" key="3">
    <source>
        <dbReference type="Proteomes" id="UP000011064"/>
    </source>
</evidence>
<dbReference type="AlphaFoldDB" id="L8G4Z1"/>
<dbReference type="STRING" id="658429.L8G4Z1"/>
<dbReference type="VEuPathDB" id="FungiDB:GMDG_08520"/>
<dbReference type="InParanoid" id="L8G4Z1"/>
<feature type="region of interest" description="Disordered" evidence="1">
    <location>
        <begin position="19"/>
        <end position="61"/>
    </location>
</feature>